<feature type="transmembrane region" description="Helical" evidence="2">
    <location>
        <begin position="17"/>
        <end position="36"/>
    </location>
</feature>
<keyword evidence="4" id="KW-1185">Reference proteome</keyword>
<organism evidence="3 4">
    <name type="scientific">Anaerotruncus massiliensis</name>
    <name type="common">ex Liu et al. 2021</name>
    <dbReference type="NCBI Taxonomy" id="2321404"/>
    <lineage>
        <taxon>Bacteria</taxon>
        <taxon>Bacillati</taxon>
        <taxon>Bacillota</taxon>
        <taxon>Clostridia</taxon>
        <taxon>Eubacteriales</taxon>
        <taxon>Oscillospiraceae</taxon>
        <taxon>Anaerotruncus</taxon>
    </lineage>
</organism>
<accession>A0A498CKV1</accession>
<feature type="compositionally biased region" description="Polar residues" evidence="1">
    <location>
        <begin position="202"/>
        <end position="211"/>
    </location>
</feature>
<evidence type="ECO:0000256" key="1">
    <source>
        <dbReference type="SAM" id="MobiDB-lite"/>
    </source>
</evidence>
<dbReference type="EMBL" id="RCHT01000024">
    <property type="protein sequence ID" value="RLL09061.1"/>
    <property type="molecule type" value="Genomic_DNA"/>
</dbReference>
<dbReference type="RefSeq" id="WP_121587285.1">
    <property type="nucleotide sequence ID" value="NZ_RCHT01000024.1"/>
</dbReference>
<keyword evidence="2" id="KW-0472">Membrane</keyword>
<dbReference type="Proteomes" id="UP000276301">
    <property type="component" value="Unassembled WGS sequence"/>
</dbReference>
<proteinExistence type="predicted"/>
<evidence type="ECO:0000313" key="3">
    <source>
        <dbReference type="EMBL" id="RLL09061.1"/>
    </source>
</evidence>
<protein>
    <submittedName>
        <fullName evidence="3">Uncharacterized protein</fullName>
    </submittedName>
</protein>
<keyword evidence="2" id="KW-0812">Transmembrane</keyword>
<keyword evidence="2" id="KW-1133">Transmembrane helix</keyword>
<feature type="region of interest" description="Disordered" evidence="1">
    <location>
        <begin position="202"/>
        <end position="222"/>
    </location>
</feature>
<evidence type="ECO:0000313" key="4">
    <source>
        <dbReference type="Proteomes" id="UP000276301"/>
    </source>
</evidence>
<sequence>MGEPDKKESRVVHKRRLGIFVVALIVVVLLALAYFFSEGTNDGKLTVVAAVRGYLSVEQKDALTMQLTGYAPDIEEGGAPVTLVTYEFPATGGGDTAKMLGELSGALSEGDADLVLLDSYVYDLLGNDTLFEDLSARYPDDPAVVGRYRYAISGKPFANAEGLEELPTLYFVLRSAESSAVNRNAQTLDDYDVRRRLLDNVANSTPPSSYAAQGLVGSDEEA</sequence>
<evidence type="ECO:0000256" key="2">
    <source>
        <dbReference type="SAM" id="Phobius"/>
    </source>
</evidence>
<gene>
    <name evidence="3" type="ORF">D4A47_10830</name>
</gene>
<comment type="caution">
    <text evidence="3">The sequence shown here is derived from an EMBL/GenBank/DDBJ whole genome shotgun (WGS) entry which is preliminary data.</text>
</comment>
<name>A0A498CKV1_9FIRM</name>
<reference evidence="3 4" key="1">
    <citation type="submission" date="2018-10" db="EMBL/GenBank/DDBJ databases">
        <title>Anaerotruncus faecis sp. nov., isolated from human feces.</title>
        <authorList>
            <person name="Wang Y.-J."/>
        </authorList>
    </citation>
    <scope>NUCLEOTIDE SEQUENCE [LARGE SCALE GENOMIC DNA]</scope>
    <source>
        <strain evidence="3 4">22A2-44</strain>
    </source>
</reference>
<dbReference type="AlphaFoldDB" id="A0A498CKV1"/>